<dbReference type="EMBL" id="BGPR01000262">
    <property type="protein sequence ID" value="GBM08969.1"/>
    <property type="molecule type" value="Genomic_DNA"/>
</dbReference>
<evidence type="ECO:0000313" key="1">
    <source>
        <dbReference type="EMBL" id="GBM08969.1"/>
    </source>
</evidence>
<evidence type="ECO:0000313" key="2">
    <source>
        <dbReference type="Proteomes" id="UP000499080"/>
    </source>
</evidence>
<proteinExistence type="predicted"/>
<comment type="caution">
    <text evidence="1">The sequence shown here is derived from an EMBL/GenBank/DDBJ whole genome shotgun (WGS) entry which is preliminary data.</text>
</comment>
<reference evidence="1 2" key="1">
    <citation type="journal article" date="2019" name="Sci. Rep.">
        <title>Orb-weaving spider Araneus ventricosus genome elucidates the spidroin gene catalogue.</title>
        <authorList>
            <person name="Kono N."/>
            <person name="Nakamura H."/>
            <person name="Ohtoshi R."/>
            <person name="Moran D.A.P."/>
            <person name="Shinohara A."/>
            <person name="Yoshida Y."/>
            <person name="Fujiwara M."/>
            <person name="Mori M."/>
            <person name="Tomita M."/>
            <person name="Arakawa K."/>
        </authorList>
    </citation>
    <scope>NUCLEOTIDE SEQUENCE [LARGE SCALE GENOMIC DNA]</scope>
</reference>
<dbReference type="AlphaFoldDB" id="A0A4Y2CXZ1"/>
<dbReference type="Proteomes" id="UP000499080">
    <property type="component" value="Unassembled WGS sequence"/>
</dbReference>
<organism evidence="1 2">
    <name type="scientific">Araneus ventricosus</name>
    <name type="common">Orbweaver spider</name>
    <name type="synonym">Epeira ventricosa</name>
    <dbReference type="NCBI Taxonomy" id="182803"/>
    <lineage>
        <taxon>Eukaryota</taxon>
        <taxon>Metazoa</taxon>
        <taxon>Ecdysozoa</taxon>
        <taxon>Arthropoda</taxon>
        <taxon>Chelicerata</taxon>
        <taxon>Arachnida</taxon>
        <taxon>Araneae</taxon>
        <taxon>Araneomorphae</taxon>
        <taxon>Entelegynae</taxon>
        <taxon>Araneoidea</taxon>
        <taxon>Araneidae</taxon>
        <taxon>Araneus</taxon>
    </lineage>
</organism>
<sequence>MLAQKYEVNGDGKVIIDLNSVMHCLLRSDQFTLKECAVISQLPRSSINYELELRNGEYIPKILFWYGTVCVDSSIYGAGSTVLKINLVYVKVFGR</sequence>
<protein>
    <submittedName>
        <fullName evidence="1">Uncharacterized protein</fullName>
    </submittedName>
</protein>
<keyword evidence="2" id="KW-1185">Reference proteome</keyword>
<name>A0A4Y2CXZ1_ARAVE</name>
<accession>A0A4Y2CXZ1</accession>
<gene>
    <name evidence="1" type="ORF">AVEN_57499_1</name>
</gene>